<protein>
    <submittedName>
        <fullName evidence="1">Uncharacterized protein</fullName>
    </submittedName>
</protein>
<dbReference type="RefSeq" id="WP_002847458.1">
    <property type="nucleotide sequence ID" value="NZ_ADKM02000031.1"/>
</dbReference>
<accession>E9S8T5</accession>
<dbReference type="Proteomes" id="UP000004259">
    <property type="component" value="Unassembled WGS sequence"/>
</dbReference>
<evidence type="ECO:0000313" key="1">
    <source>
        <dbReference type="EMBL" id="EGC04304.1"/>
    </source>
</evidence>
<comment type="caution">
    <text evidence="1">The sequence shown here is derived from an EMBL/GenBank/DDBJ whole genome shotgun (WGS) entry which is preliminary data.</text>
</comment>
<dbReference type="AlphaFoldDB" id="E9S8T5"/>
<organism evidence="1 2">
    <name type="scientific">Ruminococcus albus 8</name>
    <dbReference type="NCBI Taxonomy" id="246199"/>
    <lineage>
        <taxon>Bacteria</taxon>
        <taxon>Bacillati</taxon>
        <taxon>Bacillota</taxon>
        <taxon>Clostridia</taxon>
        <taxon>Eubacteriales</taxon>
        <taxon>Oscillospiraceae</taxon>
        <taxon>Ruminococcus</taxon>
    </lineage>
</organism>
<evidence type="ECO:0000313" key="2">
    <source>
        <dbReference type="Proteomes" id="UP000004259"/>
    </source>
</evidence>
<dbReference type="EMBL" id="ADKM02000031">
    <property type="protein sequence ID" value="EGC04304.1"/>
    <property type="molecule type" value="Genomic_DNA"/>
</dbReference>
<dbReference type="eggNOG" id="ENOG5032R8W">
    <property type="taxonomic scope" value="Bacteria"/>
</dbReference>
<sequence length="129" mass="14698">MTFKKGSGWKACHDEENGRYTAEYGGFQAYHLYEMTAEQFGRLENGMTESEASGIINDGRHLYMSVNDRCGPPYTVVFDDDYKKLCPWADIISSGETVPDALTDAVVELFSSEAANRPQRRRREQRKDD</sequence>
<dbReference type="OrthoDB" id="2048766at2"/>
<proteinExistence type="predicted"/>
<gene>
    <name evidence="1" type="ORF">CUS_5580</name>
</gene>
<keyword evidence="2" id="KW-1185">Reference proteome</keyword>
<name>E9S8T5_RUMAL</name>
<reference evidence="1 2" key="1">
    <citation type="submission" date="2011-02" db="EMBL/GenBank/DDBJ databases">
        <authorList>
            <person name="Nelson K.E."/>
            <person name="Sutton G."/>
            <person name="Torralba M."/>
            <person name="Durkin S."/>
            <person name="Harkins D."/>
            <person name="Montgomery R."/>
            <person name="Ziemer C."/>
            <person name="Klaassens E."/>
            <person name="Ocuiv P."/>
            <person name="Morrison M."/>
        </authorList>
    </citation>
    <scope>NUCLEOTIDE SEQUENCE [LARGE SCALE GENOMIC DNA]</scope>
    <source>
        <strain evidence="1 2">8</strain>
    </source>
</reference>